<keyword evidence="1" id="KW-1133">Transmembrane helix</keyword>
<reference evidence="3" key="1">
    <citation type="submission" date="2016-11" db="UniProtKB">
        <authorList>
            <consortium name="WormBaseParasite"/>
        </authorList>
    </citation>
    <scope>IDENTIFICATION</scope>
</reference>
<accession>A0A1I7U9T7</accession>
<feature type="transmembrane region" description="Helical" evidence="1">
    <location>
        <begin position="6"/>
        <end position="26"/>
    </location>
</feature>
<dbReference type="WBParaSite" id="Csp11.Scaffold629.g16316.t1">
    <property type="protein sequence ID" value="Csp11.Scaffold629.g16316.t1"/>
    <property type="gene ID" value="Csp11.Scaffold629.g16316"/>
</dbReference>
<evidence type="ECO:0000313" key="3">
    <source>
        <dbReference type="WBParaSite" id="Csp11.Scaffold629.g16316.t1"/>
    </source>
</evidence>
<organism evidence="2 3">
    <name type="scientific">Caenorhabditis tropicalis</name>
    <dbReference type="NCBI Taxonomy" id="1561998"/>
    <lineage>
        <taxon>Eukaryota</taxon>
        <taxon>Metazoa</taxon>
        <taxon>Ecdysozoa</taxon>
        <taxon>Nematoda</taxon>
        <taxon>Chromadorea</taxon>
        <taxon>Rhabditida</taxon>
        <taxon>Rhabditina</taxon>
        <taxon>Rhabditomorpha</taxon>
        <taxon>Rhabditoidea</taxon>
        <taxon>Rhabditidae</taxon>
        <taxon>Peloderinae</taxon>
        <taxon>Caenorhabditis</taxon>
    </lineage>
</organism>
<evidence type="ECO:0000256" key="1">
    <source>
        <dbReference type="SAM" id="Phobius"/>
    </source>
</evidence>
<keyword evidence="1" id="KW-0812">Transmembrane</keyword>
<keyword evidence="1" id="KW-0472">Membrane</keyword>
<dbReference type="Proteomes" id="UP000095282">
    <property type="component" value="Unplaced"/>
</dbReference>
<dbReference type="AlphaFoldDB" id="A0A1I7U9T7"/>
<evidence type="ECO:0000313" key="2">
    <source>
        <dbReference type="Proteomes" id="UP000095282"/>
    </source>
</evidence>
<name>A0A1I7U9T7_9PELO</name>
<keyword evidence="2" id="KW-1185">Reference proteome</keyword>
<proteinExistence type="predicted"/>
<sequence>MIIFFFFYIYVPFVFYLKVVKMLVLLPSMNAENPNVPEEPVISKGDEYVPISMARKTIAAILIYPLH</sequence>
<protein>
    <submittedName>
        <fullName evidence="3">Uncharacterized protein</fullName>
    </submittedName>
</protein>